<dbReference type="Proteomes" id="UP000261360">
    <property type="component" value="Unplaced"/>
</dbReference>
<dbReference type="Gene3D" id="3.40.50.300">
    <property type="entry name" value="P-loop containing nucleotide triphosphate hydrolases"/>
    <property type="match status" value="1"/>
</dbReference>
<sequence length="484" mass="53875">NQGSRTGSQASISSSPPPHTNSQAPGPGLSQQSLNLTTSESTSLGKTDHAFQSQEGRPRHFLIGCIGVSGKTKWDVLDGVVRRLFKEYITHVDPVSQLGLSSDSVEGYNIGEIHRHSSLSAAHTPELLPCGYLVGDSNTISIQLKGTENVDSLVFDTLIPKPMLQRYVSLLKEHRRVILSGPSGTGKTYLANQLSRHLLLLEGRPLTPHAVVTFNVDHKSSKELRQYLSGLAEQCSGVPGVESPLVVILDNLHHVSSLGEIFNGLFNCNYQHCPYIIGTMSQATSSAPNLQLHHNFRWVLCANHMEPVKGFLGRYLRRKLIETEIGSRTRNMELVKIIDWIPRVWHHLNRFLETHSSSDVTIGPRLFLSCPMDVEGSRVWFTDLWNYSIIPYMLEAVREGLQLYGRRAAWEDPAAWVIDTYPWSATPAPADWPPLLQLRPEDVGFDGYSAPREGVRKDPQSYDSDSNSNSHQDDILDSSLESTL</sequence>
<dbReference type="Pfam" id="PF23092">
    <property type="entry name" value="Ubiquitin_6"/>
    <property type="match status" value="1"/>
</dbReference>
<dbReference type="InterPro" id="IPR003593">
    <property type="entry name" value="AAA+_ATPase"/>
</dbReference>
<organism evidence="5 6">
    <name type="scientific">Seriola lalandi dorsalis</name>
    <dbReference type="NCBI Taxonomy" id="1841481"/>
    <lineage>
        <taxon>Eukaryota</taxon>
        <taxon>Metazoa</taxon>
        <taxon>Chordata</taxon>
        <taxon>Craniata</taxon>
        <taxon>Vertebrata</taxon>
        <taxon>Euteleostomi</taxon>
        <taxon>Actinopterygii</taxon>
        <taxon>Neopterygii</taxon>
        <taxon>Teleostei</taxon>
        <taxon>Neoteleostei</taxon>
        <taxon>Acanthomorphata</taxon>
        <taxon>Carangaria</taxon>
        <taxon>Carangiformes</taxon>
        <taxon>Carangidae</taxon>
        <taxon>Seriola</taxon>
    </lineage>
</organism>
<dbReference type="InterPro" id="IPR039041">
    <property type="entry name" value="Nav/unc-53"/>
</dbReference>
<dbReference type="Ensembl" id="ENSSLDT00000004152.1">
    <property type="protein sequence ID" value="ENSSLDP00000004017.1"/>
    <property type="gene ID" value="ENSSLDG00000003176.1"/>
</dbReference>
<reference evidence="5" key="2">
    <citation type="submission" date="2025-09" db="UniProtKB">
        <authorList>
            <consortium name="Ensembl"/>
        </authorList>
    </citation>
    <scope>IDENTIFICATION</scope>
</reference>
<dbReference type="InterPro" id="IPR027417">
    <property type="entry name" value="P-loop_NTPase"/>
</dbReference>
<keyword evidence="6" id="KW-1185">Reference proteome</keyword>
<dbReference type="GeneTree" id="ENSGT00940000155663"/>
<dbReference type="Pfam" id="PF25408">
    <property type="entry name" value="AAA_lid_NAV1"/>
    <property type="match status" value="1"/>
</dbReference>
<accession>A0A3B4WN16</accession>
<dbReference type="PANTHER" id="PTHR12784">
    <property type="entry name" value="STEERIN"/>
    <property type="match status" value="1"/>
</dbReference>
<reference evidence="5" key="1">
    <citation type="submission" date="2025-08" db="UniProtKB">
        <authorList>
            <consortium name="Ensembl"/>
        </authorList>
    </citation>
    <scope>IDENTIFICATION</scope>
</reference>
<feature type="domain" description="AAA+ ATPase" evidence="4">
    <location>
        <begin position="173"/>
        <end position="326"/>
    </location>
</feature>
<feature type="compositionally biased region" description="Low complexity" evidence="3">
    <location>
        <begin position="29"/>
        <end position="44"/>
    </location>
</feature>
<dbReference type="SUPFAM" id="SSF52540">
    <property type="entry name" value="P-loop containing nucleoside triphosphate hydrolases"/>
    <property type="match status" value="2"/>
</dbReference>
<evidence type="ECO:0000313" key="5">
    <source>
        <dbReference type="Ensembl" id="ENSSLDP00000004017.1"/>
    </source>
</evidence>
<keyword evidence="2" id="KW-0175">Coiled coil</keyword>
<dbReference type="AlphaFoldDB" id="A0A3B4WN16"/>
<name>A0A3B4WN16_SERLL</name>
<evidence type="ECO:0000313" key="6">
    <source>
        <dbReference type="Proteomes" id="UP000261360"/>
    </source>
</evidence>
<dbReference type="FunFam" id="3.40.50.300:FF:000316">
    <property type="entry name" value="Putative neuron navigator 3"/>
    <property type="match status" value="1"/>
</dbReference>
<evidence type="ECO:0000256" key="1">
    <source>
        <dbReference type="ARBA" id="ARBA00006255"/>
    </source>
</evidence>
<dbReference type="STRING" id="1841481.ENSSLDP00000004017"/>
<dbReference type="InterPro" id="IPR057126">
    <property type="entry name" value="NAV1-like_ubiquitin-like"/>
</dbReference>
<dbReference type="PANTHER" id="PTHR12784:SF6">
    <property type="entry name" value="NEURON NAVIGATOR 2"/>
    <property type="match status" value="1"/>
</dbReference>
<protein>
    <recommendedName>
        <fullName evidence="4">AAA+ ATPase domain-containing protein</fullName>
    </recommendedName>
</protein>
<dbReference type="InterPro" id="IPR057568">
    <property type="entry name" value="CortBP2_NAV1-like_AAA_lid"/>
</dbReference>
<feature type="region of interest" description="Disordered" evidence="3">
    <location>
        <begin position="1"/>
        <end position="53"/>
    </location>
</feature>
<proteinExistence type="inferred from homology"/>
<evidence type="ECO:0000256" key="3">
    <source>
        <dbReference type="SAM" id="MobiDB-lite"/>
    </source>
</evidence>
<feature type="compositionally biased region" description="Polar residues" evidence="3">
    <location>
        <begin position="1"/>
        <end position="24"/>
    </location>
</feature>
<feature type="compositionally biased region" description="Low complexity" evidence="3">
    <location>
        <begin position="461"/>
        <end position="470"/>
    </location>
</feature>
<evidence type="ECO:0000259" key="4">
    <source>
        <dbReference type="SMART" id="SM00382"/>
    </source>
</evidence>
<feature type="region of interest" description="Disordered" evidence="3">
    <location>
        <begin position="444"/>
        <end position="484"/>
    </location>
</feature>
<dbReference type="InterPro" id="IPR049050">
    <property type="entry name" value="nSTAND3"/>
</dbReference>
<evidence type="ECO:0000256" key="2">
    <source>
        <dbReference type="ARBA" id="ARBA00023054"/>
    </source>
</evidence>
<comment type="similarity">
    <text evidence="1">Belongs to the Nav/unc-53 family.</text>
</comment>
<dbReference type="SMART" id="SM00382">
    <property type="entry name" value="AAA"/>
    <property type="match status" value="1"/>
</dbReference>
<dbReference type="GO" id="GO:0022008">
    <property type="term" value="P:neurogenesis"/>
    <property type="evidence" value="ECO:0007669"/>
    <property type="project" value="InterPro"/>
</dbReference>
<dbReference type="Pfam" id="PF20720">
    <property type="entry name" value="nSTAND3"/>
    <property type="match status" value="1"/>
</dbReference>